<dbReference type="CDD" id="cd00090">
    <property type="entry name" value="HTH_ARSR"/>
    <property type="match status" value="1"/>
</dbReference>
<sequence length="252" mass="28249">MFMHERRSKILDYLNKEQRVTVKELAKRLSVSEATLRTDFSDMEKEGLLKRTHGGAIIGQFDEKQFSFSNREKKNKEEKSLISIKAEKLISANQCILLDASSTALELAKRLKENPKRLTIVTNGIYTALELRDVPEFTVILIGGVIRTGSGSLESTIDAGLLSKINIDLMFTSASGFDFEKGLTDFNVYEVELKKEMVKASSKVIALLDYSKFGKSSLVTFATVDEISTIITDGQLSNEYIQLMEKSDIKLL</sequence>
<dbReference type="SUPFAM" id="SSF46785">
    <property type="entry name" value="Winged helix' DNA-binding domain"/>
    <property type="match status" value="1"/>
</dbReference>
<dbReference type="Pfam" id="PF00455">
    <property type="entry name" value="DeoRC"/>
    <property type="match status" value="1"/>
</dbReference>
<keyword evidence="1" id="KW-0805">Transcription regulation</keyword>
<dbReference type="InterPro" id="IPR001034">
    <property type="entry name" value="DeoR_HTH"/>
</dbReference>
<name>A0A094WNH1_ALKAL</name>
<dbReference type="EMBL" id="JALP01000061">
    <property type="protein sequence ID" value="THG91591.1"/>
    <property type="molecule type" value="Genomic_DNA"/>
</dbReference>
<organism evidence="5 7">
    <name type="scientific">Alkalihalobacillus alcalophilus ATCC 27647 = CGMCC 1.3604</name>
    <dbReference type="NCBI Taxonomy" id="1218173"/>
    <lineage>
        <taxon>Bacteria</taxon>
        <taxon>Bacillati</taxon>
        <taxon>Bacillota</taxon>
        <taxon>Bacilli</taxon>
        <taxon>Bacillales</taxon>
        <taxon>Bacillaceae</taxon>
        <taxon>Alkalihalobacillus</taxon>
    </lineage>
</organism>
<dbReference type="PANTHER" id="PTHR30363:SF44">
    <property type="entry name" value="AGA OPERON TRANSCRIPTIONAL REPRESSOR-RELATED"/>
    <property type="match status" value="1"/>
</dbReference>
<evidence type="ECO:0000256" key="3">
    <source>
        <dbReference type="ARBA" id="ARBA00023163"/>
    </source>
</evidence>
<dbReference type="EMBL" id="ALPT02000011">
    <property type="protein sequence ID" value="KGA98386.1"/>
    <property type="molecule type" value="Genomic_DNA"/>
</dbReference>
<dbReference type="InterPro" id="IPR014036">
    <property type="entry name" value="DeoR-like_C"/>
</dbReference>
<dbReference type="InterPro" id="IPR011991">
    <property type="entry name" value="ArsR-like_HTH"/>
</dbReference>
<evidence type="ECO:0000259" key="4">
    <source>
        <dbReference type="PROSITE" id="PS51000"/>
    </source>
</evidence>
<keyword evidence="7" id="KW-1185">Reference proteome</keyword>
<dbReference type="GO" id="GO:0003700">
    <property type="term" value="F:DNA-binding transcription factor activity"/>
    <property type="evidence" value="ECO:0007669"/>
    <property type="project" value="InterPro"/>
</dbReference>
<dbReference type="GO" id="GO:0003677">
    <property type="term" value="F:DNA binding"/>
    <property type="evidence" value="ECO:0007669"/>
    <property type="project" value="UniProtKB-KW"/>
</dbReference>
<reference evidence="5 7" key="1">
    <citation type="journal article" date="2014" name="Genome Announc.">
        <title>Draft Genome Sequence of Bacillus alcalophilus AV1934, a Classic Alkaliphile Isolated from Human Feces in 1934.</title>
        <authorList>
            <person name="Attie O."/>
            <person name="Jayaprakash A."/>
            <person name="Shah H."/>
            <person name="Paulsen I.T."/>
            <person name="Morino M."/>
            <person name="Takahashi Y."/>
            <person name="Narumi I."/>
            <person name="Sachidanandam R."/>
            <person name="Satoh K."/>
            <person name="Ito M."/>
            <person name="Krulwich T.A."/>
        </authorList>
    </citation>
    <scope>NUCLEOTIDE SEQUENCE [LARGE SCALE GENOMIC DNA]</scope>
    <source>
        <strain evidence="5 7">AV1934</strain>
    </source>
</reference>
<dbReference type="AlphaFoldDB" id="A0A094WNH1"/>
<evidence type="ECO:0000256" key="2">
    <source>
        <dbReference type="ARBA" id="ARBA00023125"/>
    </source>
</evidence>
<reference evidence="6 8" key="2">
    <citation type="submission" date="2014-01" db="EMBL/GenBank/DDBJ databases">
        <title>Draft genome sequencing of Bacillus alcalophilus CGMCC 1.3604.</title>
        <authorList>
            <person name="Yang J."/>
            <person name="Diao L."/>
            <person name="Yang S."/>
        </authorList>
    </citation>
    <scope>NUCLEOTIDE SEQUENCE [LARGE SCALE GENOMIC DNA]</scope>
    <source>
        <strain evidence="6 8">CGMCC 1.3604</strain>
    </source>
</reference>
<dbReference type="InterPro" id="IPR036390">
    <property type="entry name" value="WH_DNA-bd_sf"/>
</dbReference>
<dbReference type="InterPro" id="IPR050313">
    <property type="entry name" value="Carb_Metab_HTH_regulators"/>
</dbReference>
<evidence type="ECO:0000313" key="5">
    <source>
        <dbReference type="EMBL" id="KGA98386.1"/>
    </source>
</evidence>
<feature type="domain" description="HTH deoR-type" evidence="4">
    <location>
        <begin position="3"/>
        <end position="58"/>
    </location>
</feature>
<dbReference type="PRINTS" id="PR00037">
    <property type="entry name" value="HTHLACR"/>
</dbReference>
<accession>A0A094WNH1</accession>
<dbReference type="SMART" id="SM01134">
    <property type="entry name" value="DeoRC"/>
    <property type="match status" value="1"/>
</dbReference>
<dbReference type="Pfam" id="PF08220">
    <property type="entry name" value="HTH_DeoR"/>
    <property type="match status" value="1"/>
</dbReference>
<evidence type="ECO:0000256" key="1">
    <source>
        <dbReference type="ARBA" id="ARBA00023015"/>
    </source>
</evidence>
<dbReference type="Proteomes" id="UP000297014">
    <property type="component" value="Unassembled WGS sequence"/>
</dbReference>
<dbReference type="InterPro" id="IPR037171">
    <property type="entry name" value="NagB/RpiA_transferase-like"/>
</dbReference>
<dbReference type="eggNOG" id="COG1349">
    <property type="taxonomic scope" value="Bacteria"/>
</dbReference>
<protein>
    <submittedName>
        <fullName evidence="5">Transcriptional regulator</fullName>
    </submittedName>
</protein>
<dbReference type="Proteomes" id="UP000002754">
    <property type="component" value="Unassembled WGS sequence"/>
</dbReference>
<dbReference type="RefSeq" id="WP_040323596.1">
    <property type="nucleotide sequence ID" value="NZ_JALP01000061.1"/>
</dbReference>
<dbReference type="OrthoDB" id="9797223at2"/>
<evidence type="ECO:0000313" key="8">
    <source>
        <dbReference type="Proteomes" id="UP000297014"/>
    </source>
</evidence>
<dbReference type="PANTHER" id="PTHR30363">
    <property type="entry name" value="HTH-TYPE TRANSCRIPTIONAL REGULATOR SRLR-RELATED"/>
    <property type="match status" value="1"/>
</dbReference>
<dbReference type="PROSITE" id="PS51000">
    <property type="entry name" value="HTH_DEOR_2"/>
    <property type="match status" value="1"/>
</dbReference>
<dbReference type="Gene3D" id="1.10.10.10">
    <property type="entry name" value="Winged helix-like DNA-binding domain superfamily/Winged helix DNA-binding domain"/>
    <property type="match status" value="1"/>
</dbReference>
<dbReference type="STRING" id="1218173.BALCAV_0204710"/>
<dbReference type="SMART" id="SM00420">
    <property type="entry name" value="HTH_DEOR"/>
    <property type="match status" value="1"/>
</dbReference>
<dbReference type="InterPro" id="IPR036388">
    <property type="entry name" value="WH-like_DNA-bd_sf"/>
</dbReference>
<keyword evidence="2" id="KW-0238">DNA-binding</keyword>
<dbReference type="SUPFAM" id="SSF100950">
    <property type="entry name" value="NagB/RpiA/CoA transferase-like"/>
    <property type="match status" value="1"/>
</dbReference>
<keyword evidence="3" id="KW-0804">Transcription</keyword>
<gene>
    <name evidence="6" type="ORF">AJ85_04020</name>
    <name evidence="5" type="ORF">BALCAV_0204710</name>
</gene>
<comment type="caution">
    <text evidence="5">The sequence shown here is derived from an EMBL/GenBank/DDBJ whole genome shotgun (WGS) entry which is preliminary data.</text>
</comment>
<dbReference type="Gene3D" id="3.40.50.1360">
    <property type="match status" value="1"/>
</dbReference>
<proteinExistence type="predicted"/>
<evidence type="ECO:0000313" key="7">
    <source>
        <dbReference type="Proteomes" id="UP000002754"/>
    </source>
</evidence>
<evidence type="ECO:0000313" key="6">
    <source>
        <dbReference type="EMBL" id="THG91591.1"/>
    </source>
</evidence>